<name>A0ABQ6JKI5_9ACTN</name>
<organism evidence="2 3">
    <name type="scientific">Angustibacter aerolatus</name>
    <dbReference type="NCBI Taxonomy" id="1162965"/>
    <lineage>
        <taxon>Bacteria</taxon>
        <taxon>Bacillati</taxon>
        <taxon>Actinomycetota</taxon>
        <taxon>Actinomycetes</taxon>
        <taxon>Kineosporiales</taxon>
        <taxon>Kineosporiaceae</taxon>
    </lineage>
</organism>
<dbReference type="InterPro" id="IPR013216">
    <property type="entry name" value="Methyltransf_11"/>
</dbReference>
<dbReference type="SUPFAM" id="SSF53335">
    <property type="entry name" value="S-adenosyl-L-methionine-dependent methyltransferases"/>
    <property type="match status" value="1"/>
</dbReference>
<accession>A0ABQ6JKI5</accession>
<protein>
    <recommendedName>
        <fullName evidence="1">Methyltransferase type 11 domain-containing protein</fullName>
    </recommendedName>
</protein>
<dbReference type="Pfam" id="PF08241">
    <property type="entry name" value="Methyltransf_11"/>
    <property type="match status" value="1"/>
</dbReference>
<dbReference type="Gene3D" id="3.40.50.150">
    <property type="entry name" value="Vaccinia Virus protein VP39"/>
    <property type="match status" value="1"/>
</dbReference>
<comment type="caution">
    <text evidence="2">The sequence shown here is derived from an EMBL/GenBank/DDBJ whole genome shotgun (WGS) entry which is preliminary data.</text>
</comment>
<dbReference type="EMBL" id="BSUZ01000001">
    <property type="protein sequence ID" value="GMA87306.1"/>
    <property type="molecule type" value="Genomic_DNA"/>
</dbReference>
<sequence length="173" mass="18532">MTALDTDTQHVLPHPLVDVVQADVSATDLGTAEYDGVHARLVLIHLPDRREVLGDLARALKPGAPLVISEWDCDYRDLVLDAPSRADGDLIDKYVETLISFFETIGMDSTWASKANRAMREEGLEEIRTVTYAASSAGGTGTCLLNATVSQMVEGPLLAGGMTPDEPAALPRA</sequence>
<feature type="domain" description="Methyltransferase type 11" evidence="1">
    <location>
        <begin position="11"/>
        <end position="68"/>
    </location>
</feature>
<dbReference type="Proteomes" id="UP001157017">
    <property type="component" value="Unassembled WGS sequence"/>
</dbReference>
<reference evidence="3" key="1">
    <citation type="journal article" date="2019" name="Int. J. Syst. Evol. Microbiol.">
        <title>The Global Catalogue of Microorganisms (GCM) 10K type strain sequencing project: providing services to taxonomists for standard genome sequencing and annotation.</title>
        <authorList>
            <consortium name="The Broad Institute Genomics Platform"/>
            <consortium name="The Broad Institute Genome Sequencing Center for Infectious Disease"/>
            <person name="Wu L."/>
            <person name="Ma J."/>
        </authorList>
    </citation>
    <scope>NUCLEOTIDE SEQUENCE [LARGE SCALE GENOMIC DNA]</scope>
    <source>
        <strain evidence="3">NBRC 108730</strain>
    </source>
</reference>
<dbReference type="InterPro" id="IPR029063">
    <property type="entry name" value="SAM-dependent_MTases_sf"/>
</dbReference>
<proteinExistence type="predicted"/>
<gene>
    <name evidence="2" type="ORF">GCM10025868_25560</name>
</gene>
<keyword evidence="3" id="KW-1185">Reference proteome</keyword>
<evidence type="ECO:0000259" key="1">
    <source>
        <dbReference type="Pfam" id="PF08241"/>
    </source>
</evidence>
<evidence type="ECO:0000313" key="3">
    <source>
        <dbReference type="Proteomes" id="UP001157017"/>
    </source>
</evidence>
<evidence type="ECO:0000313" key="2">
    <source>
        <dbReference type="EMBL" id="GMA87306.1"/>
    </source>
</evidence>